<sequence>MDCRGIMFDITSADSSSILVCLPPQKFFEYEHDSRDHMLGRIGDKMVKLDGSLISTFLHKGQVRLKSKASLDSPQ</sequence>
<organism evidence="1 2">
    <name type="scientific">Rotaria sordida</name>
    <dbReference type="NCBI Taxonomy" id="392033"/>
    <lineage>
        <taxon>Eukaryota</taxon>
        <taxon>Metazoa</taxon>
        <taxon>Spiralia</taxon>
        <taxon>Gnathifera</taxon>
        <taxon>Rotifera</taxon>
        <taxon>Eurotatoria</taxon>
        <taxon>Bdelloidea</taxon>
        <taxon>Philodinida</taxon>
        <taxon>Philodinidae</taxon>
        <taxon>Rotaria</taxon>
    </lineage>
</organism>
<dbReference type="AlphaFoldDB" id="A0A820EAQ9"/>
<proteinExistence type="predicted"/>
<dbReference type="Proteomes" id="UP000663874">
    <property type="component" value="Unassembled WGS sequence"/>
</dbReference>
<dbReference type="EMBL" id="CAJOBE010021360">
    <property type="protein sequence ID" value="CAF4243436.1"/>
    <property type="molecule type" value="Genomic_DNA"/>
</dbReference>
<gene>
    <name evidence="1" type="ORF">FNK824_LOCUS38274</name>
</gene>
<reference evidence="1" key="1">
    <citation type="submission" date="2021-02" db="EMBL/GenBank/DDBJ databases">
        <authorList>
            <person name="Nowell W R."/>
        </authorList>
    </citation>
    <scope>NUCLEOTIDE SEQUENCE</scope>
</reference>
<protein>
    <submittedName>
        <fullName evidence="1">Uncharacterized protein</fullName>
    </submittedName>
</protein>
<evidence type="ECO:0000313" key="1">
    <source>
        <dbReference type="EMBL" id="CAF4243436.1"/>
    </source>
</evidence>
<comment type="caution">
    <text evidence="1">The sequence shown here is derived from an EMBL/GenBank/DDBJ whole genome shotgun (WGS) entry which is preliminary data.</text>
</comment>
<feature type="non-terminal residue" evidence="1">
    <location>
        <position position="75"/>
    </location>
</feature>
<evidence type="ECO:0000313" key="2">
    <source>
        <dbReference type="Proteomes" id="UP000663874"/>
    </source>
</evidence>
<name>A0A820EAQ9_9BILA</name>
<accession>A0A820EAQ9</accession>